<dbReference type="PANTHER" id="PTHR47718">
    <property type="entry name" value="OS01G0519700 PROTEIN"/>
    <property type="match status" value="1"/>
</dbReference>
<dbReference type="InterPro" id="IPR004330">
    <property type="entry name" value="FAR1_DNA_bnd_dom"/>
</dbReference>
<dbReference type="PANTHER" id="PTHR47718:SF2">
    <property type="entry name" value="PROTEIN FAR1-RELATED SEQUENCE 5-LIKE"/>
    <property type="match status" value="1"/>
</dbReference>
<proteinExistence type="predicted"/>
<sequence length="301" mass="34849">MGEGSSTHGYFSSLLTSVQSNSNIGIVPEDRSSWENLSFPFIDSTYDFYRNYATQVGFIVRKHWRSKCESCDKRGFKDDSSLDPENDFSVDSIESVDLEKMRENEICTACLAYIRIKLFDDGCYRITSWNIKHNHPVHPKEHTHLLDTKINPVQTVVVVVNSEVGISIRSSYELFSRIGNEKVGFRPIDLKNYLSTVRQLKLEHGERICDYRFFGDVLSFDTTFRTNNLYRPLAAFIGFNHHRQICIFGAALLFNETADTFRWLFQTFSNICPQISFQFFYRSMSSHSLCCCKCDAFECFS</sequence>
<dbReference type="InterPro" id="IPR018289">
    <property type="entry name" value="MULE_transposase_dom"/>
</dbReference>
<evidence type="ECO:0000259" key="1">
    <source>
        <dbReference type="Pfam" id="PF03101"/>
    </source>
</evidence>
<dbReference type="Pfam" id="PF03101">
    <property type="entry name" value="FAR1"/>
    <property type="match status" value="1"/>
</dbReference>
<dbReference type="AlphaFoldDB" id="A0AAV3NPB3"/>
<dbReference type="Proteomes" id="UP001454036">
    <property type="component" value="Unassembled WGS sequence"/>
</dbReference>
<feature type="domain" description="MULE transposase" evidence="2">
    <location>
        <begin position="217"/>
        <end position="270"/>
    </location>
</feature>
<comment type="caution">
    <text evidence="3">The sequence shown here is derived from an EMBL/GenBank/DDBJ whole genome shotgun (WGS) entry which is preliminary data.</text>
</comment>
<feature type="domain" description="FAR1" evidence="1">
    <location>
        <begin position="47"/>
        <end position="138"/>
    </location>
</feature>
<name>A0AAV3NPB3_LITER</name>
<evidence type="ECO:0008006" key="5">
    <source>
        <dbReference type="Google" id="ProtNLM"/>
    </source>
</evidence>
<dbReference type="Pfam" id="PF10551">
    <property type="entry name" value="MULE"/>
    <property type="match status" value="1"/>
</dbReference>
<keyword evidence="4" id="KW-1185">Reference proteome</keyword>
<dbReference type="EMBL" id="BAABME010000211">
    <property type="protein sequence ID" value="GAA0140732.1"/>
    <property type="molecule type" value="Genomic_DNA"/>
</dbReference>
<protein>
    <recommendedName>
        <fullName evidence="5">Protein FAR1-RELATED SEQUENCE</fullName>
    </recommendedName>
</protein>
<organism evidence="3 4">
    <name type="scientific">Lithospermum erythrorhizon</name>
    <name type="common">Purple gromwell</name>
    <name type="synonym">Lithospermum officinale var. erythrorhizon</name>
    <dbReference type="NCBI Taxonomy" id="34254"/>
    <lineage>
        <taxon>Eukaryota</taxon>
        <taxon>Viridiplantae</taxon>
        <taxon>Streptophyta</taxon>
        <taxon>Embryophyta</taxon>
        <taxon>Tracheophyta</taxon>
        <taxon>Spermatophyta</taxon>
        <taxon>Magnoliopsida</taxon>
        <taxon>eudicotyledons</taxon>
        <taxon>Gunneridae</taxon>
        <taxon>Pentapetalae</taxon>
        <taxon>asterids</taxon>
        <taxon>lamiids</taxon>
        <taxon>Boraginales</taxon>
        <taxon>Boraginaceae</taxon>
        <taxon>Boraginoideae</taxon>
        <taxon>Lithospermeae</taxon>
        <taxon>Lithospermum</taxon>
    </lineage>
</organism>
<accession>A0AAV3NPB3</accession>
<gene>
    <name evidence="3" type="ORF">LIER_02029</name>
</gene>
<reference evidence="3 4" key="1">
    <citation type="submission" date="2024-01" db="EMBL/GenBank/DDBJ databases">
        <title>The complete chloroplast genome sequence of Lithospermum erythrorhizon: insights into the phylogenetic relationship among Boraginaceae species and the maternal lineages of purple gromwells.</title>
        <authorList>
            <person name="Okada T."/>
            <person name="Watanabe K."/>
        </authorList>
    </citation>
    <scope>NUCLEOTIDE SEQUENCE [LARGE SCALE GENOMIC DNA]</scope>
</reference>
<evidence type="ECO:0000313" key="4">
    <source>
        <dbReference type="Proteomes" id="UP001454036"/>
    </source>
</evidence>
<evidence type="ECO:0000313" key="3">
    <source>
        <dbReference type="EMBL" id="GAA0140732.1"/>
    </source>
</evidence>
<evidence type="ECO:0000259" key="2">
    <source>
        <dbReference type="Pfam" id="PF10551"/>
    </source>
</evidence>